<dbReference type="EMBL" id="FWXJ01000009">
    <property type="protein sequence ID" value="SMC60873.1"/>
    <property type="molecule type" value="Genomic_DNA"/>
</dbReference>
<dbReference type="STRING" id="1938817.SAMN06296008_10912"/>
<reference evidence="2 3" key="1">
    <citation type="submission" date="2017-04" db="EMBL/GenBank/DDBJ databases">
        <authorList>
            <person name="Afonso C.L."/>
            <person name="Miller P.J."/>
            <person name="Scott M.A."/>
            <person name="Spackman E."/>
            <person name="Goraichik I."/>
            <person name="Dimitrov K.M."/>
            <person name="Suarez D.L."/>
            <person name="Swayne D.E."/>
        </authorList>
    </citation>
    <scope>NUCLEOTIDE SEQUENCE [LARGE SCALE GENOMIC DNA]</scope>
    <source>
        <strain evidence="2 3">VK13</strain>
    </source>
</reference>
<dbReference type="Gene3D" id="3.40.190.150">
    <property type="entry name" value="Bordetella uptake gene, domain 1"/>
    <property type="match status" value="1"/>
</dbReference>
<dbReference type="Proteomes" id="UP000192708">
    <property type="component" value="Unassembled WGS sequence"/>
</dbReference>
<evidence type="ECO:0000256" key="1">
    <source>
        <dbReference type="ARBA" id="ARBA00006987"/>
    </source>
</evidence>
<dbReference type="PANTHER" id="PTHR42928:SF5">
    <property type="entry name" value="BLR1237 PROTEIN"/>
    <property type="match status" value="1"/>
</dbReference>
<dbReference type="InterPro" id="IPR005064">
    <property type="entry name" value="BUG"/>
</dbReference>
<keyword evidence="2" id="KW-0675">Receptor</keyword>
<sequence>MIRANHLVFSTRFLLEVISLKDFLMPSKLTKYVCVFLCTLMVPWAQAQDAGAYPNRPIKLIVTVPPGGAADFIARLLASKLSTSMGQPVIVENKAGASGVVASDFVAKSAPDGYTLLQNSITTHGIGPHLMTKLPYDPITSFTPITMLASLPLIMTINADVKAQTLPEFVTLAKQSPNKLAFASSGNGGAPHMAGELFIAATSTALIHAPYRGSGPAVADLVGGQVQVMFDGAPSLIPYITTGKLRALAAASPRRNPLLPNTPTFAELGYPSVNVALWYGLMAPAGTPPDIIARLNREVNQALKSSDVLERFASQGTEALGGTPEQAASYVRHEFDRWSPVVKKAGIVPN</sequence>
<keyword evidence="3" id="KW-1185">Reference proteome</keyword>
<dbReference type="CDD" id="cd13578">
    <property type="entry name" value="PBP2_Bug27"/>
    <property type="match status" value="1"/>
</dbReference>
<proteinExistence type="inferred from homology"/>
<gene>
    <name evidence="2" type="ORF">SAMN06296008_10912</name>
</gene>
<dbReference type="Pfam" id="PF03401">
    <property type="entry name" value="TctC"/>
    <property type="match status" value="1"/>
</dbReference>
<dbReference type="AlphaFoldDB" id="A0A1W2AJQ2"/>
<dbReference type="InterPro" id="IPR042100">
    <property type="entry name" value="Bug_dom1"/>
</dbReference>
<evidence type="ECO:0000313" key="2">
    <source>
        <dbReference type="EMBL" id="SMC60873.1"/>
    </source>
</evidence>
<protein>
    <submittedName>
        <fullName evidence="2">Tripartite-type tricarboxylate transporter, receptor component TctC</fullName>
    </submittedName>
</protein>
<organism evidence="2 3">
    <name type="scientific">Polynucleobacter kasalickyi</name>
    <dbReference type="NCBI Taxonomy" id="1938817"/>
    <lineage>
        <taxon>Bacteria</taxon>
        <taxon>Pseudomonadati</taxon>
        <taxon>Pseudomonadota</taxon>
        <taxon>Betaproteobacteria</taxon>
        <taxon>Burkholderiales</taxon>
        <taxon>Burkholderiaceae</taxon>
        <taxon>Polynucleobacter</taxon>
    </lineage>
</organism>
<dbReference type="SUPFAM" id="SSF53850">
    <property type="entry name" value="Periplasmic binding protein-like II"/>
    <property type="match status" value="1"/>
</dbReference>
<dbReference type="Gene3D" id="3.40.190.10">
    <property type="entry name" value="Periplasmic binding protein-like II"/>
    <property type="match status" value="1"/>
</dbReference>
<name>A0A1W2AJQ2_9BURK</name>
<dbReference type="PANTHER" id="PTHR42928">
    <property type="entry name" value="TRICARBOXYLATE-BINDING PROTEIN"/>
    <property type="match status" value="1"/>
</dbReference>
<dbReference type="PIRSF" id="PIRSF017082">
    <property type="entry name" value="YflP"/>
    <property type="match status" value="1"/>
</dbReference>
<evidence type="ECO:0000313" key="3">
    <source>
        <dbReference type="Proteomes" id="UP000192708"/>
    </source>
</evidence>
<comment type="similarity">
    <text evidence="1">Belongs to the UPF0065 (bug) family.</text>
</comment>
<accession>A0A1W2AJQ2</accession>